<feature type="transmembrane region" description="Helical" evidence="6">
    <location>
        <begin position="98"/>
        <end position="118"/>
    </location>
</feature>
<dbReference type="InterPro" id="IPR000620">
    <property type="entry name" value="EamA_dom"/>
</dbReference>
<evidence type="ECO:0000256" key="3">
    <source>
        <dbReference type="ARBA" id="ARBA00022692"/>
    </source>
</evidence>
<keyword evidence="5 6" id="KW-0472">Membrane</keyword>
<reference evidence="8 9" key="1">
    <citation type="journal article" date="2016" name="Nat. Commun.">
        <title>Thousands of microbial genomes shed light on interconnected biogeochemical processes in an aquifer system.</title>
        <authorList>
            <person name="Anantharaman K."/>
            <person name="Brown C.T."/>
            <person name="Hug L.A."/>
            <person name="Sharon I."/>
            <person name="Castelle C.J."/>
            <person name="Probst A.J."/>
            <person name="Thomas B.C."/>
            <person name="Singh A."/>
            <person name="Wilkins M.J."/>
            <person name="Karaoz U."/>
            <person name="Brodie E.L."/>
            <person name="Williams K.H."/>
            <person name="Hubbard S.S."/>
            <person name="Banfield J.F."/>
        </authorList>
    </citation>
    <scope>NUCLEOTIDE SEQUENCE [LARGE SCALE GENOMIC DNA]</scope>
</reference>
<protein>
    <recommendedName>
        <fullName evidence="7">EamA domain-containing protein</fullName>
    </recommendedName>
</protein>
<dbReference type="EMBL" id="MGFS01000016">
    <property type="protein sequence ID" value="OGM11508.1"/>
    <property type="molecule type" value="Genomic_DNA"/>
</dbReference>
<keyword evidence="4 6" id="KW-1133">Transmembrane helix</keyword>
<keyword evidence="2" id="KW-1003">Cell membrane</keyword>
<dbReference type="InterPro" id="IPR037185">
    <property type="entry name" value="EmrE-like"/>
</dbReference>
<evidence type="ECO:0000256" key="6">
    <source>
        <dbReference type="SAM" id="Phobius"/>
    </source>
</evidence>
<feature type="transmembrane region" description="Helical" evidence="6">
    <location>
        <begin position="154"/>
        <end position="176"/>
    </location>
</feature>
<evidence type="ECO:0000256" key="1">
    <source>
        <dbReference type="ARBA" id="ARBA00004651"/>
    </source>
</evidence>
<feature type="transmembrane region" description="Helical" evidence="6">
    <location>
        <begin position="38"/>
        <end position="59"/>
    </location>
</feature>
<comment type="subcellular location">
    <subcellularLocation>
        <location evidence="1">Cell membrane</location>
        <topology evidence="1">Multi-pass membrane protein</topology>
    </subcellularLocation>
</comment>
<keyword evidence="3 6" id="KW-0812">Transmembrane</keyword>
<evidence type="ECO:0000259" key="7">
    <source>
        <dbReference type="Pfam" id="PF00892"/>
    </source>
</evidence>
<dbReference type="Proteomes" id="UP000177053">
    <property type="component" value="Unassembled WGS sequence"/>
</dbReference>
<dbReference type="Pfam" id="PF00892">
    <property type="entry name" value="EamA"/>
    <property type="match status" value="2"/>
</dbReference>
<feature type="transmembrane region" description="Helical" evidence="6">
    <location>
        <begin position="188"/>
        <end position="207"/>
    </location>
</feature>
<feature type="transmembrane region" description="Helical" evidence="6">
    <location>
        <begin position="7"/>
        <end position="26"/>
    </location>
</feature>
<feature type="domain" description="EamA" evidence="7">
    <location>
        <begin position="8"/>
        <end position="142"/>
    </location>
</feature>
<dbReference type="PANTHER" id="PTHR32322">
    <property type="entry name" value="INNER MEMBRANE TRANSPORTER"/>
    <property type="match status" value="1"/>
</dbReference>
<feature type="transmembrane region" description="Helical" evidence="6">
    <location>
        <begin position="257"/>
        <end position="275"/>
    </location>
</feature>
<sequence length="305" mass="33254">MNPHRLRANIILIIVAIIWGAAGPVIKFTLSGIDPLPFLIYRFAIASIFSIGFFAFKISKGKKFKRLRANFSLAVIYGLLAAPLALGILFLALDKTTVLDMTLIGVFGPMLTITGSALFFHDHITKKEKFGIAIVLFGVILNAFAPIFKSASGLRFSGNLLLLLFLLADSGSVLIAKKCVRLKIKSANLTNLAFIIGFLTVIPLGLVKYGATDLVSTITSLPLKYHLGVWYMALVSGTIAYFLFVKAQKTIEVSEAILFNYLQPLFTIPLAIFWLGEKISSSFLVGGLFIAVGIIIAEYKKSAKI</sequence>
<feature type="transmembrane region" description="Helical" evidence="6">
    <location>
        <begin position="71"/>
        <end position="92"/>
    </location>
</feature>
<dbReference type="PANTHER" id="PTHR32322:SF18">
    <property type="entry name" value="S-ADENOSYLMETHIONINE_S-ADENOSYLHOMOCYSTEINE TRANSPORTER"/>
    <property type="match status" value="1"/>
</dbReference>
<comment type="caution">
    <text evidence="8">The sequence shown here is derived from an EMBL/GenBank/DDBJ whole genome shotgun (WGS) entry which is preliminary data.</text>
</comment>
<feature type="transmembrane region" description="Helical" evidence="6">
    <location>
        <begin position="130"/>
        <end position="148"/>
    </location>
</feature>
<evidence type="ECO:0000313" key="9">
    <source>
        <dbReference type="Proteomes" id="UP000177053"/>
    </source>
</evidence>
<feature type="transmembrane region" description="Helical" evidence="6">
    <location>
        <begin position="281"/>
        <end position="299"/>
    </location>
</feature>
<dbReference type="AlphaFoldDB" id="A0A1F7XAT4"/>
<gene>
    <name evidence="8" type="ORF">A2Z22_00465</name>
</gene>
<evidence type="ECO:0000256" key="4">
    <source>
        <dbReference type="ARBA" id="ARBA00022989"/>
    </source>
</evidence>
<organism evidence="8 9">
    <name type="scientific">Candidatus Woesebacteria bacterium RBG_16_34_12</name>
    <dbReference type="NCBI Taxonomy" id="1802480"/>
    <lineage>
        <taxon>Bacteria</taxon>
        <taxon>Candidatus Woeseibacteriota</taxon>
    </lineage>
</organism>
<proteinExistence type="predicted"/>
<evidence type="ECO:0000313" key="8">
    <source>
        <dbReference type="EMBL" id="OGM11508.1"/>
    </source>
</evidence>
<dbReference type="GO" id="GO:0005886">
    <property type="term" value="C:plasma membrane"/>
    <property type="evidence" value="ECO:0007669"/>
    <property type="project" value="UniProtKB-SubCell"/>
</dbReference>
<feature type="transmembrane region" description="Helical" evidence="6">
    <location>
        <begin position="227"/>
        <end position="245"/>
    </location>
</feature>
<dbReference type="SUPFAM" id="SSF103481">
    <property type="entry name" value="Multidrug resistance efflux transporter EmrE"/>
    <property type="match status" value="2"/>
</dbReference>
<evidence type="ECO:0000256" key="2">
    <source>
        <dbReference type="ARBA" id="ARBA00022475"/>
    </source>
</evidence>
<feature type="domain" description="EamA" evidence="7">
    <location>
        <begin position="157"/>
        <end position="296"/>
    </location>
</feature>
<evidence type="ECO:0000256" key="5">
    <source>
        <dbReference type="ARBA" id="ARBA00023136"/>
    </source>
</evidence>
<name>A0A1F7XAT4_9BACT</name>
<dbReference type="InterPro" id="IPR050638">
    <property type="entry name" value="AA-Vitamin_Transporters"/>
</dbReference>
<accession>A0A1F7XAT4</accession>